<protein>
    <submittedName>
        <fullName evidence="1">Uncharacterized protein</fullName>
    </submittedName>
</protein>
<dbReference type="Proteomes" id="UP001157006">
    <property type="component" value="Unassembled WGS sequence"/>
</dbReference>
<name>A0AAV0YJQ3_VICFA</name>
<dbReference type="AlphaFoldDB" id="A0AAV0YJQ3"/>
<keyword evidence="2" id="KW-1185">Reference proteome</keyword>
<evidence type="ECO:0000313" key="2">
    <source>
        <dbReference type="Proteomes" id="UP001157006"/>
    </source>
</evidence>
<gene>
    <name evidence="1" type="ORF">VFH_U103160</name>
</gene>
<evidence type="ECO:0000313" key="1">
    <source>
        <dbReference type="EMBL" id="CAI8584994.1"/>
    </source>
</evidence>
<sequence>MMVLSKIDQIQAHAQILGLNNNFNRQEMEAQDLSLVKSSIPKLVDDYMNTLLTMLPSLDEIKYAFFSLNCDSVPGPDGFGATFF</sequence>
<accession>A0AAV0YJQ3</accession>
<dbReference type="EMBL" id="CATIWC010002730">
    <property type="protein sequence ID" value="CAI8584994.1"/>
    <property type="molecule type" value="Genomic_DNA"/>
</dbReference>
<organism evidence="1 2">
    <name type="scientific">Vicia faba</name>
    <name type="common">Broad bean</name>
    <name type="synonym">Faba vulgaris</name>
    <dbReference type="NCBI Taxonomy" id="3906"/>
    <lineage>
        <taxon>Eukaryota</taxon>
        <taxon>Viridiplantae</taxon>
        <taxon>Streptophyta</taxon>
        <taxon>Embryophyta</taxon>
        <taxon>Tracheophyta</taxon>
        <taxon>Spermatophyta</taxon>
        <taxon>Magnoliopsida</taxon>
        <taxon>eudicotyledons</taxon>
        <taxon>Gunneridae</taxon>
        <taxon>Pentapetalae</taxon>
        <taxon>rosids</taxon>
        <taxon>fabids</taxon>
        <taxon>Fabales</taxon>
        <taxon>Fabaceae</taxon>
        <taxon>Papilionoideae</taxon>
        <taxon>50 kb inversion clade</taxon>
        <taxon>NPAAA clade</taxon>
        <taxon>Hologalegina</taxon>
        <taxon>IRL clade</taxon>
        <taxon>Fabeae</taxon>
        <taxon>Vicia</taxon>
    </lineage>
</organism>
<reference evidence="1 2" key="1">
    <citation type="submission" date="2023-01" db="EMBL/GenBank/DDBJ databases">
        <authorList>
            <person name="Kreplak J."/>
        </authorList>
    </citation>
    <scope>NUCLEOTIDE SEQUENCE [LARGE SCALE GENOMIC DNA]</scope>
</reference>
<comment type="caution">
    <text evidence="1">The sequence shown here is derived from an EMBL/GenBank/DDBJ whole genome shotgun (WGS) entry which is preliminary data.</text>
</comment>
<proteinExistence type="predicted"/>